<dbReference type="Pfam" id="PF25757">
    <property type="entry name" value="TPR_DNAAF5"/>
    <property type="match status" value="1"/>
</dbReference>
<dbReference type="Pfam" id="PF24573">
    <property type="entry name" value="HEAT_DAAF5"/>
    <property type="match status" value="1"/>
</dbReference>
<feature type="domain" description="TOG" evidence="3">
    <location>
        <begin position="102"/>
        <end position="324"/>
    </location>
</feature>
<dbReference type="GO" id="GO:0003341">
    <property type="term" value="P:cilium movement"/>
    <property type="evidence" value="ECO:0007669"/>
    <property type="project" value="TreeGrafter"/>
</dbReference>
<dbReference type="AlphaFoldDB" id="A0A9F7TSG6"/>
<sequence length="895" mass="100986">MAVEEKRAATEIIRSLAPHLNCLNGCEKRTRKRALDDIKKETIEKGLSSTVLQEVFACLLKSLLRCLSDPSERCREVSIQIIGDFIRCVSNPESSLPYIMPSLAQRICGKETVEPAEELRLSMMEVLSLIVEVCGRHLAPYLDDMIKILQKTITDPFPDVIKESCKCTVHFARIVPDHFHMQAECLVKPLMQTISHRHSRVRMAVIEATGAVVLYGTAKTMDDVLSHMAQRLFDNSPQVRKAVTLVSGDWLLNLKDRYSYFHKLIPLLLSSLNDENLEIRALACELWRQVGNQWEKENEDDLKDKMDFLLSPTLQYPPGVERPGLGCRELVVRNLSKLMPALCRDACDWLGQTRVKTVQLLQVLLLHAEDHCTQHLQQLLTTLYHACTDSEQDVRTNGLESARLLGVFVSPEVFIKLLLAHVKSSSSCSRSPWAPLMVLAAMLKGSNRKVLGPQLLQVGHVLAHPDVCQESQQTVYVEQLLACVEVLLEVCEEDCGIISLPLLKVLVTVQCESTDPQIHTKAEECVLTLSLVLGLSNVHELYRQHMAQLLQWLLESQNSWSTHSIQKTQLEIITFQSGPVVGEFLPELMPLLKNCLLPSQDPEMRLHIFTMLSKLLLNSSNTLDSQGNFYKYLEVFLQELLLPNLVWHAGRTAAAVRTSALSCLLAMLQGGTLSKEQVLNMEAEFSAYLISALEEDSQLSRLLACRSISSFITVTEQCLNPDTLNKIYPVLLKRIDDSSQEVRAEALKALSVWLSSLDKNHKTHTYCPNLEFIFQHLLLYLDDPDHQIRLIVLDGVKHVWRQPGEEYKDKCFLPTVKRGGSVMVWGCMSAAGTGELLFIELTMNANMYCDILKQSMIPSLQRLGCRAVFQHDNDPKHTSKTTTALLKKLRVKVMD</sequence>
<dbReference type="GO" id="GO:0045505">
    <property type="term" value="F:dynein intermediate chain binding"/>
    <property type="evidence" value="ECO:0007669"/>
    <property type="project" value="TreeGrafter"/>
</dbReference>
<dbReference type="GO" id="GO:0005737">
    <property type="term" value="C:cytoplasm"/>
    <property type="evidence" value="ECO:0007669"/>
    <property type="project" value="TreeGrafter"/>
</dbReference>
<proteinExistence type="predicted"/>
<name>A0A9F7TSG6_ICTPU</name>
<feature type="repeat" description="HEAT" evidence="2">
    <location>
        <begin position="727"/>
        <end position="765"/>
    </location>
</feature>
<dbReference type="SMART" id="SM01349">
    <property type="entry name" value="TOG"/>
    <property type="match status" value="1"/>
</dbReference>
<dbReference type="Proteomes" id="UP000221080">
    <property type="component" value="Chromosome 2"/>
</dbReference>
<dbReference type="PROSITE" id="PS50077">
    <property type="entry name" value="HEAT_REPEAT"/>
    <property type="match status" value="1"/>
</dbReference>
<evidence type="ECO:0000313" key="4">
    <source>
        <dbReference type="Proteomes" id="UP000221080"/>
    </source>
</evidence>
<dbReference type="PANTHER" id="PTHR16216">
    <property type="entry name" value="DYNEIN ASSEMBLY FACTOR 5, AXONEMAL"/>
    <property type="match status" value="1"/>
</dbReference>
<dbReference type="GO" id="GO:0036158">
    <property type="term" value="P:outer dynein arm assembly"/>
    <property type="evidence" value="ECO:0007669"/>
    <property type="project" value="TreeGrafter"/>
</dbReference>
<evidence type="ECO:0000256" key="2">
    <source>
        <dbReference type="PROSITE-ProRule" id="PRU00103"/>
    </source>
</evidence>
<evidence type="ECO:0000313" key="5">
    <source>
        <dbReference type="RefSeq" id="XP_053543931.1"/>
    </source>
</evidence>
<dbReference type="InterPro" id="IPR011989">
    <property type="entry name" value="ARM-like"/>
</dbReference>
<keyword evidence="1" id="KW-0677">Repeat</keyword>
<organism evidence="4 5">
    <name type="scientific">Ictalurus punctatus</name>
    <name type="common">Channel catfish</name>
    <name type="synonym">Silurus punctatus</name>
    <dbReference type="NCBI Taxonomy" id="7998"/>
    <lineage>
        <taxon>Eukaryota</taxon>
        <taxon>Metazoa</taxon>
        <taxon>Chordata</taxon>
        <taxon>Craniata</taxon>
        <taxon>Vertebrata</taxon>
        <taxon>Euteleostomi</taxon>
        <taxon>Actinopterygii</taxon>
        <taxon>Neopterygii</taxon>
        <taxon>Teleostei</taxon>
        <taxon>Ostariophysi</taxon>
        <taxon>Siluriformes</taxon>
        <taxon>Ictaluridae</taxon>
        <taxon>Ictalurus</taxon>
    </lineage>
</organism>
<dbReference type="InterPro" id="IPR057978">
    <property type="entry name" value="TPR_DAAF5"/>
</dbReference>
<dbReference type="PANTHER" id="PTHR16216:SF2">
    <property type="entry name" value="DYNEIN AXONEMAL ASSEMBLY FACTOR 5"/>
    <property type="match status" value="1"/>
</dbReference>
<evidence type="ECO:0000259" key="3">
    <source>
        <dbReference type="SMART" id="SM01349"/>
    </source>
</evidence>
<dbReference type="InterPro" id="IPR021133">
    <property type="entry name" value="HEAT_type_2"/>
</dbReference>
<dbReference type="InterPro" id="IPR036397">
    <property type="entry name" value="RNaseH_sf"/>
</dbReference>
<dbReference type="InterPro" id="IPR034085">
    <property type="entry name" value="TOG"/>
</dbReference>
<dbReference type="GO" id="GO:0003676">
    <property type="term" value="F:nucleic acid binding"/>
    <property type="evidence" value="ECO:0007669"/>
    <property type="project" value="InterPro"/>
</dbReference>
<reference evidence="4" key="1">
    <citation type="journal article" date="2016" name="Nat. Commun.">
        <title>The channel catfish genome sequence provides insights into the evolution of scale formation in teleosts.</title>
        <authorList>
            <person name="Liu Z."/>
            <person name="Liu S."/>
            <person name="Yao J."/>
            <person name="Bao L."/>
            <person name="Zhang J."/>
            <person name="Li Y."/>
            <person name="Jiang C."/>
            <person name="Sun L."/>
            <person name="Wang R."/>
            <person name="Zhang Y."/>
            <person name="Zhou T."/>
            <person name="Zeng Q."/>
            <person name="Fu Q."/>
            <person name="Gao S."/>
            <person name="Li N."/>
            <person name="Koren S."/>
            <person name="Jiang Y."/>
            <person name="Zimin A."/>
            <person name="Xu P."/>
            <person name="Phillippy A.M."/>
            <person name="Geng X."/>
            <person name="Song L."/>
            <person name="Sun F."/>
            <person name="Li C."/>
            <person name="Wang X."/>
            <person name="Chen A."/>
            <person name="Jin Y."/>
            <person name="Yuan Z."/>
            <person name="Yang Y."/>
            <person name="Tan S."/>
            <person name="Peatman E."/>
            <person name="Lu J."/>
            <person name="Qin Z."/>
            <person name="Dunham R."/>
            <person name="Li Z."/>
            <person name="Sonstegard T."/>
            <person name="Feng J."/>
            <person name="Danzmann R.G."/>
            <person name="Schroeder S."/>
            <person name="Scheffler B."/>
            <person name="Duke M.V."/>
            <person name="Ballard L."/>
            <person name="Kucuktas H."/>
            <person name="Kaltenboeck L."/>
            <person name="Liu H."/>
            <person name="Armbruster J."/>
            <person name="Xie Y."/>
            <person name="Kirby M.L."/>
            <person name="Tian Y."/>
            <person name="Flanagan M.E."/>
            <person name="Mu W."/>
            <person name="Waldbieser G.C."/>
        </authorList>
    </citation>
    <scope>NUCLEOTIDE SEQUENCE [LARGE SCALE GENOMIC DNA]</scope>
    <source>
        <strain evidence="4">SDA103</strain>
    </source>
</reference>
<dbReference type="SUPFAM" id="SSF48371">
    <property type="entry name" value="ARM repeat"/>
    <property type="match status" value="1"/>
</dbReference>
<keyword evidence="4" id="KW-1185">Reference proteome</keyword>
<dbReference type="Gene3D" id="3.30.420.10">
    <property type="entry name" value="Ribonuclease H-like superfamily/Ribonuclease H"/>
    <property type="match status" value="1"/>
</dbReference>
<evidence type="ECO:0000256" key="1">
    <source>
        <dbReference type="ARBA" id="ARBA00022737"/>
    </source>
</evidence>
<dbReference type="Gene3D" id="1.25.10.10">
    <property type="entry name" value="Leucine-rich Repeat Variant"/>
    <property type="match status" value="4"/>
</dbReference>
<gene>
    <name evidence="5" type="primary">LOC108258098</name>
</gene>
<dbReference type="InterPro" id="IPR056497">
    <property type="entry name" value="HEAT_DAAF5"/>
</dbReference>
<accession>A0A9F7TSG6</accession>
<dbReference type="GeneID" id="108258098"/>
<dbReference type="RefSeq" id="XP_053543931.1">
    <property type="nucleotide sequence ID" value="XM_053687956.1"/>
</dbReference>
<dbReference type="InterPro" id="IPR016024">
    <property type="entry name" value="ARM-type_fold"/>
</dbReference>
<dbReference type="GO" id="GO:0036159">
    <property type="term" value="P:inner dynein arm assembly"/>
    <property type="evidence" value="ECO:0007669"/>
    <property type="project" value="TreeGrafter"/>
</dbReference>
<reference evidence="5" key="2">
    <citation type="submission" date="2025-08" db="UniProtKB">
        <authorList>
            <consortium name="RefSeq"/>
        </authorList>
    </citation>
    <scope>IDENTIFICATION</scope>
    <source>
        <tissue evidence="5">Blood</tissue>
    </source>
</reference>
<dbReference type="InterPro" id="IPR052623">
    <property type="entry name" value="DAAF5"/>
</dbReference>
<protein>
    <submittedName>
        <fullName evidence="5">Dynein axonemal assembly factor 5 isoform X1</fullName>
    </submittedName>
</protein>
<dbReference type="OrthoDB" id="413572at2759"/>